<keyword evidence="9" id="KW-1185">Reference proteome</keyword>
<comment type="caution">
    <text evidence="8">The sequence shown here is derived from an EMBL/GenBank/DDBJ whole genome shotgun (WGS) entry which is preliminary data.</text>
</comment>
<dbReference type="STRING" id="154538.A0A1M2V2V5"/>
<dbReference type="Proteomes" id="UP000184267">
    <property type="component" value="Unassembled WGS sequence"/>
</dbReference>
<dbReference type="OMA" id="NINTWAL"/>
<dbReference type="InterPro" id="IPR008906">
    <property type="entry name" value="HATC_C_dom"/>
</dbReference>
<gene>
    <name evidence="8" type="ORF">TRAPUB_7621</name>
</gene>
<dbReference type="SUPFAM" id="SSF53098">
    <property type="entry name" value="Ribonuclease H-like"/>
    <property type="match status" value="1"/>
</dbReference>
<evidence type="ECO:0000256" key="1">
    <source>
        <dbReference type="ARBA" id="ARBA00004123"/>
    </source>
</evidence>
<evidence type="ECO:0000256" key="6">
    <source>
        <dbReference type="SAM" id="MobiDB-lite"/>
    </source>
</evidence>
<evidence type="ECO:0000256" key="4">
    <source>
        <dbReference type="ARBA" id="ARBA00022833"/>
    </source>
</evidence>
<dbReference type="GO" id="GO:0046983">
    <property type="term" value="F:protein dimerization activity"/>
    <property type="evidence" value="ECO:0007669"/>
    <property type="project" value="InterPro"/>
</dbReference>
<reference evidence="8 9" key="1">
    <citation type="submission" date="2016-10" db="EMBL/GenBank/DDBJ databases">
        <title>Genome sequence of the basidiomycete white-rot fungus Trametes pubescens.</title>
        <authorList>
            <person name="Makela M.R."/>
            <person name="Granchi Z."/>
            <person name="Peng M."/>
            <person name="De Vries R.P."/>
            <person name="Grigoriev I."/>
            <person name="Riley R."/>
            <person name="Hilden K."/>
        </authorList>
    </citation>
    <scope>NUCLEOTIDE SEQUENCE [LARGE SCALE GENOMIC DNA]</scope>
    <source>
        <strain evidence="8 9">FBCC735</strain>
    </source>
</reference>
<dbReference type="InterPro" id="IPR012337">
    <property type="entry name" value="RNaseH-like_sf"/>
</dbReference>
<feature type="domain" description="HAT C-terminal dimerisation" evidence="7">
    <location>
        <begin position="520"/>
        <end position="582"/>
    </location>
</feature>
<keyword evidence="3" id="KW-0863">Zinc-finger</keyword>
<protein>
    <submittedName>
        <fullName evidence="8">Zinc finger BED domain-containing protein RICESLEEPER 2</fullName>
    </submittedName>
</protein>
<dbReference type="GO" id="GO:0005634">
    <property type="term" value="C:nucleus"/>
    <property type="evidence" value="ECO:0007669"/>
    <property type="project" value="UniProtKB-SubCell"/>
</dbReference>
<dbReference type="PANTHER" id="PTHR46481">
    <property type="entry name" value="ZINC FINGER BED DOMAIN-CONTAINING PROTEIN 4"/>
    <property type="match status" value="1"/>
</dbReference>
<evidence type="ECO:0000256" key="3">
    <source>
        <dbReference type="ARBA" id="ARBA00022771"/>
    </source>
</evidence>
<dbReference type="OrthoDB" id="2751120at2759"/>
<evidence type="ECO:0000313" key="9">
    <source>
        <dbReference type="Proteomes" id="UP000184267"/>
    </source>
</evidence>
<comment type="subcellular location">
    <subcellularLocation>
        <location evidence="1">Nucleus</location>
    </subcellularLocation>
</comment>
<dbReference type="PANTHER" id="PTHR46481:SF10">
    <property type="entry name" value="ZINC FINGER BED DOMAIN-CONTAINING PROTEIN 39"/>
    <property type="match status" value="1"/>
</dbReference>
<sequence>MKDASSTRNLLRHAKLCWGKEALAAAKEARDLDEIRDKIIGSIKKNGSITAAIKHKGKGETYSHRLFTKIEMRTECMKWVMESLWPFQIVRDPGFLRLVKMGRPGYYVPSPSTVSRNARVIFVHTRVRLAHFLRRYAGRLNFATDTWTAENHCAFVVILVFLEQRGKVLVIVLDLVEVPEAHTGMMLVCVFVDVLKAFGIADKLLGVTCDNMSNNNAMIVQMGELIETFNGQGSRVHCFAHVLNLVAKSLIVQFNARVEKEARDAEVDEAKLHEPAAGLDLEELTMHTEAASQAKAEEGDGENADDPVDEVDPMDELSGPAHAKFQCDVLPVKLLLAKVFKDATTFFSRTEVPNLVTVIPAIDHIDAHLTDISRDTASYEEPIRITCELAKQTLNKYYSLTDTSKAYRIAMVLHLRHKLTYFKSINWSEEWITTAHDIVKAEYKKHYEGRFQKKDLQEGHDNGHAHEDGVDNEDDGRKSSENTPNVHNDVMDDEANIFDSLASFKPPTKAQLSDKLVQYLNTDPEHTEDVLQWWINHQVSYPNLSRMAIDYLTMPATSVPVEHTFSIGQLLLPYMRNCLQGQT</sequence>
<feature type="region of interest" description="Disordered" evidence="6">
    <location>
        <begin position="456"/>
        <end position="491"/>
    </location>
</feature>
<dbReference type="EMBL" id="MNAD01001712">
    <property type="protein sequence ID" value="OJT01922.1"/>
    <property type="molecule type" value="Genomic_DNA"/>
</dbReference>
<feature type="non-terminal residue" evidence="8">
    <location>
        <position position="583"/>
    </location>
</feature>
<dbReference type="GO" id="GO:0008270">
    <property type="term" value="F:zinc ion binding"/>
    <property type="evidence" value="ECO:0007669"/>
    <property type="project" value="UniProtKB-KW"/>
</dbReference>
<evidence type="ECO:0000256" key="2">
    <source>
        <dbReference type="ARBA" id="ARBA00022723"/>
    </source>
</evidence>
<accession>A0A1M2V2V5</accession>
<feature type="region of interest" description="Disordered" evidence="6">
    <location>
        <begin position="290"/>
        <end position="314"/>
    </location>
</feature>
<proteinExistence type="predicted"/>
<dbReference type="SUPFAM" id="SSF140996">
    <property type="entry name" value="Hermes dimerisation domain"/>
    <property type="match status" value="1"/>
</dbReference>
<keyword evidence="4" id="KW-0862">Zinc</keyword>
<dbReference type="AlphaFoldDB" id="A0A1M2V2V5"/>
<organism evidence="8 9">
    <name type="scientific">Trametes pubescens</name>
    <name type="common">White-rot fungus</name>
    <dbReference type="NCBI Taxonomy" id="154538"/>
    <lineage>
        <taxon>Eukaryota</taxon>
        <taxon>Fungi</taxon>
        <taxon>Dikarya</taxon>
        <taxon>Basidiomycota</taxon>
        <taxon>Agaricomycotina</taxon>
        <taxon>Agaricomycetes</taxon>
        <taxon>Polyporales</taxon>
        <taxon>Polyporaceae</taxon>
        <taxon>Trametes</taxon>
    </lineage>
</organism>
<dbReference type="Pfam" id="PF05699">
    <property type="entry name" value="Dimer_Tnp_hAT"/>
    <property type="match status" value="1"/>
</dbReference>
<evidence type="ECO:0000313" key="8">
    <source>
        <dbReference type="EMBL" id="OJT01922.1"/>
    </source>
</evidence>
<keyword evidence="5" id="KW-0539">Nucleus</keyword>
<feature type="compositionally biased region" description="Acidic residues" evidence="6">
    <location>
        <begin position="299"/>
        <end position="314"/>
    </location>
</feature>
<name>A0A1M2V2V5_TRAPU</name>
<feature type="compositionally biased region" description="Basic and acidic residues" evidence="6">
    <location>
        <begin position="456"/>
        <end position="480"/>
    </location>
</feature>
<evidence type="ECO:0000259" key="7">
    <source>
        <dbReference type="Pfam" id="PF05699"/>
    </source>
</evidence>
<keyword evidence="2" id="KW-0479">Metal-binding</keyword>
<dbReference type="InterPro" id="IPR052035">
    <property type="entry name" value="ZnF_BED_domain_contain"/>
</dbReference>
<evidence type="ECO:0000256" key="5">
    <source>
        <dbReference type="ARBA" id="ARBA00023242"/>
    </source>
</evidence>